<dbReference type="Proteomes" id="UP000192257">
    <property type="component" value="Unassembled WGS sequence"/>
</dbReference>
<dbReference type="STRING" id="67003.A0A1X0NMJ2"/>
<sequence length="442" mass="48868">MIFFSRRSSSIIIAVIFVVVLLALPTCLALQGKEQDKHFSSETQLREWKCPSSPFCSKGNAPLWTKLKYCLFSSIPLAKIRQELPFATSDAARRIAMENVEELLFTHVVGQDHVTHAIAEAIRQKMASPGDPLVLHFAGDNGVGKTHTARLLSLALSLRCAQARPQCDVGDNMLVISGTSFDELDITEARQSIVRRITAHQRYYPHGIILIDDLTAMHPKLVAALAPLFGRAERFNEQPENGPSLAQLTVVVTTDFGQQGRTWGKSVVEIEQMVRVDFAGLYGTLVPAFARTMVFVSLSQQSAEEMVRKAAAALACLNNWGGGTVMASTIEELAVAYLVERYRDTWEGRENGHALRRVVQDTLVPLLLQYFDREGHDQAVWARFRLDTTAGKIILDTGRDENGLDPSYVDSVEAGTGTSGALGDSVGKKRRDEERHVINDDF</sequence>
<name>A0A1X0NMJ2_9TRYP</name>
<dbReference type="OrthoDB" id="19623at2759"/>
<dbReference type="PANTHER" id="PTHR10760:SF16">
    <property type="entry name" value="AAA+ ATPASE DOMAIN-CONTAINING PROTEIN"/>
    <property type="match status" value="1"/>
</dbReference>
<evidence type="ECO:0000256" key="3">
    <source>
        <dbReference type="SAM" id="SignalP"/>
    </source>
</evidence>
<protein>
    <recommendedName>
        <fullName evidence="4">AAA+ ATPase domain-containing protein</fullName>
    </recommendedName>
</protein>
<dbReference type="InterPro" id="IPR003593">
    <property type="entry name" value="AAA+_ATPase"/>
</dbReference>
<feature type="region of interest" description="Disordered" evidence="2">
    <location>
        <begin position="411"/>
        <end position="442"/>
    </location>
</feature>
<accession>A0A1X0NMJ2</accession>
<dbReference type="EMBL" id="NBCO01000031">
    <property type="protein sequence ID" value="ORC85936.1"/>
    <property type="molecule type" value="Genomic_DNA"/>
</dbReference>
<dbReference type="InterPro" id="IPR027417">
    <property type="entry name" value="P-loop_NTPase"/>
</dbReference>
<dbReference type="GO" id="GO:0005524">
    <property type="term" value="F:ATP binding"/>
    <property type="evidence" value="ECO:0007669"/>
    <property type="project" value="InterPro"/>
</dbReference>
<feature type="domain" description="AAA+ ATPase" evidence="4">
    <location>
        <begin position="131"/>
        <end position="277"/>
    </location>
</feature>
<dbReference type="GO" id="GO:0005737">
    <property type="term" value="C:cytoplasm"/>
    <property type="evidence" value="ECO:0007669"/>
    <property type="project" value="UniProtKB-ARBA"/>
</dbReference>
<dbReference type="Gene3D" id="3.40.50.300">
    <property type="entry name" value="P-loop containing nucleotide triphosphate hydrolases"/>
    <property type="match status" value="1"/>
</dbReference>
<organism evidence="5 6">
    <name type="scientific">Trypanosoma theileri</name>
    <dbReference type="NCBI Taxonomy" id="67003"/>
    <lineage>
        <taxon>Eukaryota</taxon>
        <taxon>Discoba</taxon>
        <taxon>Euglenozoa</taxon>
        <taxon>Kinetoplastea</taxon>
        <taxon>Metakinetoplastina</taxon>
        <taxon>Trypanosomatida</taxon>
        <taxon>Trypanosomatidae</taxon>
        <taxon>Trypanosoma</taxon>
    </lineage>
</organism>
<dbReference type="GO" id="GO:0016887">
    <property type="term" value="F:ATP hydrolysis activity"/>
    <property type="evidence" value="ECO:0007669"/>
    <property type="project" value="InterPro"/>
</dbReference>
<feature type="signal peptide" evidence="3">
    <location>
        <begin position="1"/>
        <end position="29"/>
    </location>
</feature>
<dbReference type="RefSeq" id="XP_028880002.1">
    <property type="nucleotide sequence ID" value="XM_029028603.1"/>
</dbReference>
<gene>
    <name evidence="5" type="ORF">TM35_000311220</name>
</gene>
<dbReference type="AlphaFoldDB" id="A0A1X0NMJ2"/>
<evidence type="ECO:0000313" key="6">
    <source>
        <dbReference type="Proteomes" id="UP000192257"/>
    </source>
</evidence>
<feature type="compositionally biased region" description="Basic and acidic residues" evidence="2">
    <location>
        <begin position="426"/>
        <end position="442"/>
    </location>
</feature>
<comment type="caution">
    <text evidence="5">The sequence shown here is derived from an EMBL/GenBank/DDBJ whole genome shotgun (WGS) entry which is preliminary data.</text>
</comment>
<comment type="similarity">
    <text evidence="1">Belongs to the ClpA/ClpB family. Torsin subfamily.</text>
</comment>
<dbReference type="SMART" id="SM00382">
    <property type="entry name" value="AAA"/>
    <property type="match status" value="1"/>
</dbReference>
<reference evidence="5 6" key="1">
    <citation type="submission" date="2017-03" db="EMBL/GenBank/DDBJ databases">
        <title>An alternative strategy for trypanosome survival in the mammalian bloodstream revealed through genome and transcriptome analysis of the ubiquitous bovine parasite Trypanosoma (Megatrypanum) theileri.</title>
        <authorList>
            <person name="Kelly S."/>
            <person name="Ivens A."/>
            <person name="Mott A."/>
            <person name="O'Neill E."/>
            <person name="Emms D."/>
            <person name="Macleod O."/>
            <person name="Voorheis P."/>
            <person name="Matthews J."/>
            <person name="Matthews K."/>
            <person name="Carrington M."/>
        </authorList>
    </citation>
    <scope>NUCLEOTIDE SEQUENCE [LARGE SCALE GENOMIC DNA]</scope>
    <source>
        <strain evidence="5">Edinburgh</strain>
    </source>
</reference>
<proteinExistence type="inferred from homology"/>
<evidence type="ECO:0000313" key="5">
    <source>
        <dbReference type="EMBL" id="ORC85936.1"/>
    </source>
</evidence>
<dbReference type="VEuPathDB" id="TriTrypDB:TM35_000311220"/>
<dbReference type="GeneID" id="39988383"/>
<evidence type="ECO:0000256" key="2">
    <source>
        <dbReference type="SAM" id="MobiDB-lite"/>
    </source>
</evidence>
<feature type="chain" id="PRO_5012710243" description="AAA+ ATPase domain-containing protein" evidence="3">
    <location>
        <begin position="30"/>
        <end position="442"/>
    </location>
</feature>
<keyword evidence="3" id="KW-0732">Signal</keyword>
<dbReference type="PANTHER" id="PTHR10760">
    <property type="entry name" value="TORSIN"/>
    <property type="match status" value="1"/>
</dbReference>
<evidence type="ECO:0000256" key="1">
    <source>
        <dbReference type="ARBA" id="ARBA00006235"/>
    </source>
</evidence>
<evidence type="ECO:0000259" key="4">
    <source>
        <dbReference type="SMART" id="SM00382"/>
    </source>
</evidence>
<dbReference type="InterPro" id="IPR010448">
    <property type="entry name" value="Torsin"/>
</dbReference>
<keyword evidence="6" id="KW-1185">Reference proteome</keyword>
<dbReference type="SUPFAM" id="SSF52540">
    <property type="entry name" value="P-loop containing nucleoside triphosphate hydrolases"/>
    <property type="match status" value="1"/>
</dbReference>